<dbReference type="EMBL" id="QYBA01000173">
    <property type="protein sequence ID" value="TKY91557.1"/>
    <property type="molecule type" value="Genomic_DNA"/>
</dbReference>
<feature type="non-terminal residue" evidence="1">
    <location>
        <position position="1"/>
    </location>
</feature>
<comment type="caution">
    <text evidence="1">The sequence shown here is derived from an EMBL/GenBank/DDBJ whole genome shotgun (WGS) entry which is preliminary data.</text>
</comment>
<accession>A0AC61S9V9</accession>
<name>A0AC61S9V9_9EURY</name>
<reference evidence="1" key="1">
    <citation type="submission" date="2018-09" db="EMBL/GenBank/DDBJ databases">
        <title>A genomic encyclopedia of anaerobic methanotrophic archaea.</title>
        <authorList>
            <person name="Skennerton C.T."/>
            <person name="Chadwick G.L."/>
            <person name="Laso-Perez R."/>
            <person name="Leu A.O."/>
            <person name="Speth D.R."/>
            <person name="Yu H."/>
            <person name="Morgan-Lang C."/>
            <person name="Hatzenpichler R."/>
            <person name="Goudeau D."/>
            <person name="Malmstrom R."/>
            <person name="Woyke T."/>
            <person name="Hallam S."/>
            <person name="Tyson G.W."/>
            <person name="Wegener G."/>
            <person name="Boetius A."/>
            <person name="Orphan V.J."/>
        </authorList>
    </citation>
    <scope>NUCLEOTIDE SEQUENCE</scope>
    <source>
        <strain evidence="1">CONS3730D10UFb2</strain>
    </source>
</reference>
<gene>
    <name evidence="1" type="ORF">C5S46_05180</name>
</gene>
<sequence length="80" mass="8734">YHLHVQEQTAILGTITIGGSISGIDNLSDLLQVCMDVGAKKVLIPISVASKMSTVPPDLFSKFQISFPQLNCYDSSYPKY</sequence>
<organism evidence="1 2">
    <name type="scientific">Candidatus Methanomarinus sp</name>
    <dbReference type="NCBI Taxonomy" id="3386244"/>
    <lineage>
        <taxon>Archaea</taxon>
        <taxon>Methanobacteriati</taxon>
        <taxon>Methanobacteriota</taxon>
        <taxon>Stenosarchaea group</taxon>
        <taxon>Methanomicrobia</taxon>
        <taxon>Methanosarcinales</taxon>
        <taxon>ANME-2 cluster</taxon>
        <taxon>Candidatus Methanocomedenaceae</taxon>
        <taxon>Candidatus Methanomarinus</taxon>
    </lineage>
</organism>
<dbReference type="Proteomes" id="UP000315423">
    <property type="component" value="Unassembled WGS sequence"/>
</dbReference>
<protein>
    <submittedName>
        <fullName evidence="1">Uncharacterized protein</fullName>
    </submittedName>
</protein>
<evidence type="ECO:0000313" key="2">
    <source>
        <dbReference type="Proteomes" id="UP000315423"/>
    </source>
</evidence>
<proteinExistence type="predicted"/>
<evidence type="ECO:0000313" key="1">
    <source>
        <dbReference type="EMBL" id="TKY91557.1"/>
    </source>
</evidence>